<dbReference type="InterPro" id="IPR000119">
    <property type="entry name" value="Hist_DNA-bd"/>
</dbReference>
<dbReference type="Gene3D" id="4.10.520.10">
    <property type="entry name" value="IHF-like DNA-binding proteins"/>
    <property type="match status" value="1"/>
</dbReference>
<dbReference type="GO" id="GO:0030527">
    <property type="term" value="F:structural constituent of chromatin"/>
    <property type="evidence" value="ECO:0007669"/>
    <property type="project" value="InterPro"/>
</dbReference>
<evidence type="ECO:0000256" key="2">
    <source>
        <dbReference type="ARBA" id="ARBA00023125"/>
    </source>
</evidence>
<evidence type="ECO:0000313" key="4">
    <source>
        <dbReference type="Proteomes" id="UP000253437"/>
    </source>
</evidence>
<dbReference type="Pfam" id="PF00216">
    <property type="entry name" value="Bac_DNA_binding"/>
    <property type="match status" value="1"/>
</dbReference>
<evidence type="ECO:0000256" key="1">
    <source>
        <dbReference type="ARBA" id="ARBA00010529"/>
    </source>
</evidence>
<dbReference type="Proteomes" id="UP000253437">
    <property type="component" value="Unassembled WGS sequence"/>
</dbReference>
<keyword evidence="2" id="KW-0238">DNA-binding</keyword>
<proteinExistence type="inferred from homology"/>
<dbReference type="AlphaFoldDB" id="A0A8B3DMA1"/>
<dbReference type="EMBL" id="QOUW02000007">
    <property type="protein sequence ID" value="RIW17835.1"/>
    <property type="molecule type" value="Genomic_DNA"/>
</dbReference>
<dbReference type="GO" id="GO:0003677">
    <property type="term" value="F:DNA binding"/>
    <property type="evidence" value="ECO:0007669"/>
    <property type="project" value="UniProtKB-KW"/>
</dbReference>
<reference evidence="3 4" key="1">
    <citation type="submission" date="2018-08" db="EMBL/GenBank/DDBJ databases">
        <title>Vibrio harveyi strains pathogenic to white snook Centropomus viridis Lockington (1877) and potential probiotic bacteria.</title>
        <authorList>
            <person name="Soto-Rodriguez S."/>
            <person name="Gomez-Gil B."/>
            <person name="Lozano-Olvera R."/>
        </authorList>
    </citation>
    <scope>NUCLEOTIDE SEQUENCE [LARGE SCALE GENOMIC DNA]</scope>
    <source>
        <strain evidence="3 4">CAIM 1508</strain>
    </source>
</reference>
<evidence type="ECO:0000313" key="3">
    <source>
        <dbReference type="EMBL" id="RIW17835.1"/>
    </source>
</evidence>
<name>A0A8B3DMA1_VIBHA</name>
<dbReference type="SUPFAM" id="SSF47729">
    <property type="entry name" value="IHF-like DNA-binding proteins"/>
    <property type="match status" value="1"/>
</dbReference>
<comment type="similarity">
    <text evidence="1">Belongs to the bacterial histone-like protein family.</text>
</comment>
<comment type="caution">
    <text evidence="3">The sequence shown here is derived from an EMBL/GenBank/DDBJ whole genome shotgun (WGS) entry which is preliminary data.</text>
</comment>
<protein>
    <recommendedName>
        <fullName evidence="5">DNA-binding protein</fullName>
    </recommendedName>
</protein>
<dbReference type="InterPro" id="IPR010992">
    <property type="entry name" value="IHF-like_DNA-bd_dom_sf"/>
</dbReference>
<organism evidence="3 4">
    <name type="scientific">Vibrio harveyi</name>
    <name type="common">Beneckea harveyi</name>
    <dbReference type="NCBI Taxonomy" id="669"/>
    <lineage>
        <taxon>Bacteria</taxon>
        <taxon>Pseudomonadati</taxon>
        <taxon>Pseudomonadota</taxon>
        <taxon>Gammaproteobacteria</taxon>
        <taxon>Vibrionales</taxon>
        <taxon>Vibrionaceae</taxon>
        <taxon>Vibrio</taxon>
    </lineage>
</organism>
<accession>A0A8B3DMA1</accession>
<gene>
    <name evidence="3" type="ORF">DS957_003435</name>
</gene>
<sequence>MYQVKVSRTELELLVIEKLKEQGVDLNVGLDEVELVRDGIDALVNTFLDSLSQGKEVRLNEFGRIRVSPRERATHNPLTGERLGTSIENYVIFTPSKQQVNIHDS</sequence>
<evidence type="ECO:0008006" key="5">
    <source>
        <dbReference type="Google" id="ProtNLM"/>
    </source>
</evidence>